<reference evidence="7" key="1">
    <citation type="submission" date="2017-02" db="EMBL/GenBank/DDBJ databases">
        <authorList>
            <person name="Varghese N."/>
            <person name="Submissions S."/>
        </authorList>
    </citation>
    <scope>NUCLEOTIDE SEQUENCE [LARGE SCALE GENOMIC DNA]</scope>
    <source>
        <strain evidence="7">ATCC 51356</strain>
    </source>
</reference>
<evidence type="ECO:0000256" key="3">
    <source>
        <dbReference type="ARBA" id="ARBA00022989"/>
    </source>
</evidence>
<dbReference type="Pfam" id="PF04172">
    <property type="entry name" value="LrgB"/>
    <property type="match status" value="1"/>
</dbReference>
<dbReference type="AlphaFoldDB" id="A0A1T4MFD4"/>
<accession>A0A1T4MFD4</accession>
<dbReference type="PANTHER" id="PTHR30249">
    <property type="entry name" value="PUTATIVE SEROTONIN TRANSPORTER"/>
    <property type="match status" value="1"/>
</dbReference>
<gene>
    <name evidence="6" type="ORF">SAMN02745171_00747</name>
</gene>
<feature type="transmembrane region" description="Helical" evidence="5">
    <location>
        <begin position="184"/>
        <end position="202"/>
    </location>
</feature>
<dbReference type="OrthoDB" id="9811701at2"/>
<name>A0A1T4MFD4_9PORP</name>
<feature type="transmembrane region" description="Helical" evidence="5">
    <location>
        <begin position="149"/>
        <end position="172"/>
    </location>
</feature>
<dbReference type="STRING" id="29524.SAMN02745171_00747"/>
<keyword evidence="2 5" id="KW-0812">Transmembrane</keyword>
<sequence length="235" mass="24768">MKIVAELLTNPYFAIPFTLGIYILAQKLYHKVHFPLFQPLVVTIIILIVLLKVVDIPYEEYRKGSNLLDFLLGPSVVAVGYLLYQKSEYLKGRLISILTSVFIGAVVGIVSVMLIAALFGADKIIVASMAPKSVTTPIAMALSEGSGGIPALTAVVVVIAGIFGGLVSPIVFRVLKIEDKVAKGLALGASAHGMGTLTAIQLGAVEGALGGLAIGIMGLFTSILIPIVDYILHLL</sequence>
<proteinExistence type="predicted"/>
<organism evidence="6 7">
    <name type="scientific">Porphyromonas circumdentaria</name>
    <dbReference type="NCBI Taxonomy" id="29524"/>
    <lineage>
        <taxon>Bacteria</taxon>
        <taxon>Pseudomonadati</taxon>
        <taxon>Bacteroidota</taxon>
        <taxon>Bacteroidia</taxon>
        <taxon>Bacteroidales</taxon>
        <taxon>Porphyromonadaceae</taxon>
        <taxon>Porphyromonas</taxon>
    </lineage>
</organism>
<feature type="transmembrane region" description="Helical" evidence="5">
    <location>
        <begin position="36"/>
        <end position="54"/>
    </location>
</feature>
<dbReference type="Proteomes" id="UP000190121">
    <property type="component" value="Unassembled WGS sequence"/>
</dbReference>
<keyword evidence="7" id="KW-1185">Reference proteome</keyword>
<dbReference type="PANTHER" id="PTHR30249:SF0">
    <property type="entry name" value="PLASTIDAL GLYCOLATE_GLYCERATE TRANSLOCATOR 1, CHLOROPLASTIC"/>
    <property type="match status" value="1"/>
</dbReference>
<feature type="transmembrane region" description="Helical" evidence="5">
    <location>
        <begin position="208"/>
        <end position="232"/>
    </location>
</feature>
<feature type="transmembrane region" description="Helical" evidence="5">
    <location>
        <begin position="12"/>
        <end position="29"/>
    </location>
</feature>
<protein>
    <submittedName>
        <fullName evidence="6">TIGR00659 family protein</fullName>
    </submittedName>
</protein>
<comment type="subcellular location">
    <subcellularLocation>
        <location evidence="1">Membrane</location>
        <topology evidence="1">Multi-pass membrane protein</topology>
    </subcellularLocation>
</comment>
<evidence type="ECO:0000256" key="2">
    <source>
        <dbReference type="ARBA" id="ARBA00022692"/>
    </source>
</evidence>
<evidence type="ECO:0000256" key="5">
    <source>
        <dbReference type="SAM" id="Phobius"/>
    </source>
</evidence>
<keyword evidence="4 5" id="KW-0472">Membrane</keyword>
<dbReference type="GO" id="GO:0016020">
    <property type="term" value="C:membrane"/>
    <property type="evidence" value="ECO:0007669"/>
    <property type="project" value="UniProtKB-SubCell"/>
</dbReference>
<dbReference type="EMBL" id="FUXE01000006">
    <property type="protein sequence ID" value="SJZ65556.1"/>
    <property type="molecule type" value="Genomic_DNA"/>
</dbReference>
<dbReference type="RefSeq" id="WP_078736693.1">
    <property type="nucleotide sequence ID" value="NZ_FUXE01000006.1"/>
</dbReference>
<evidence type="ECO:0000313" key="6">
    <source>
        <dbReference type="EMBL" id="SJZ65556.1"/>
    </source>
</evidence>
<dbReference type="InterPro" id="IPR007300">
    <property type="entry name" value="CidB/LrgB"/>
</dbReference>
<keyword evidence="3 5" id="KW-1133">Transmembrane helix</keyword>
<evidence type="ECO:0000313" key="7">
    <source>
        <dbReference type="Proteomes" id="UP000190121"/>
    </source>
</evidence>
<evidence type="ECO:0000256" key="4">
    <source>
        <dbReference type="ARBA" id="ARBA00023136"/>
    </source>
</evidence>
<evidence type="ECO:0000256" key="1">
    <source>
        <dbReference type="ARBA" id="ARBA00004141"/>
    </source>
</evidence>
<feature type="transmembrane region" description="Helical" evidence="5">
    <location>
        <begin position="96"/>
        <end position="119"/>
    </location>
</feature>